<accession>A0A654EJZ7</accession>
<protein>
    <submittedName>
        <fullName evidence="3">(thale cress) hypothetical protein</fullName>
    </submittedName>
</protein>
<evidence type="ECO:0000313" key="2">
    <source>
        <dbReference type="EMBL" id="CAA0295663.1"/>
    </source>
</evidence>
<dbReference type="Proteomes" id="UP000434276">
    <property type="component" value="Unassembled WGS sequence"/>
</dbReference>
<dbReference type="EMBL" id="CACSHJ010000087">
    <property type="protein sequence ID" value="CAA0295663.1"/>
    <property type="molecule type" value="Genomic_DNA"/>
</dbReference>
<dbReference type="Proteomes" id="UP000516314">
    <property type="component" value="Chromosome 1"/>
</dbReference>
<evidence type="ECO:0000313" key="6">
    <source>
        <dbReference type="Proteomes" id="UP000434276"/>
    </source>
</evidence>
<feature type="chain" id="PRO_5038244244" evidence="1">
    <location>
        <begin position="26"/>
        <end position="68"/>
    </location>
</feature>
<name>A0A654EJZ7_ARATH</name>
<feature type="signal peptide" evidence="1">
    <location>
        <begin position="1"/>
        <end position="25"/>
    </location>
</feature>
<sequence length="68" mass="7375">MNKALVWLITLLFLIFSATPNRVLAHPPYISPKTRAREGVWDHKIMKVRKIGVGASNSGHSPGAGGIP</sequence>
<keyword evidence="1" id="KW-0732">Signal</keyword>
<evidence type="ECO:0000313" key="4">
    <source>
        <dbReference type="EMBL" id="VYS49138.1"/>
    </source>
</evidence>
<reference evidence="4 5" key="1">
    <citation type="submission" date="2019-11" db="EMBL/GenBank/DDBJ databases">
        <authorList>
            <person name="Jiao W.-B."/>
            <person name="Schneeberger K."/>
        </authorList>
    </citation>
    <scope>NUCLEOTIDE SEQUENCE [LARGE SCALE GENOMIC DNA]</scope>
    <source>
        <strain evidence="5">cv. An-1</strain>
        <strain evidence="6">cv. C24</strain>
    </source>
</reference>
<dbReference type="OrthoDB" id="1095936at2759"/>
<dbReference type="KEGG" id="ath:AT1G54957"/>
<evidence type="ECO:0000313" key="7">
    <source>
        <dbReference type="Proteomes" id="UP000516314"/>
    </source>
</evidence>
<organism evidence="4 5">
    <name type="scientific">Arabidopsis thaliana</name>
    <name type="common">Mouse-ear cress</name>
    <dbReference type="NCBI Taxonomy" id="3702"/>
    <lineage>
        <taxon>Eukaryota</taxon>
        <taxon>Viridiplantae</taxon>
        <taxon>Streptophyta</taxon>
        <taxon>Embryophyta</taxon>
        <taxon>Tracheophyta</taxon>
        <taxon>Spermatophyta</taxon>
        <taxon>Magnoliopsida</taxon>
        <taxon>eudicotyledons</taxon>
        <taxon>Gunneridae</taxon>
        <taxon>Pentapetalae</taxon>
        <taxon>rosids</taxon>
        <taxon>malvids</taxon>
        <taxon>Brassicales</taxon>
        <taxon>Brassicaceae</taxon>
        <taxon>Camelineae</taxon>
        <taxon>Arabidopsis</taxon>
    </lineage>
</organism>
<dbReference type="Proteomes" id="UP000426265">
    <property type="component" value="Unassembled WGS sequence"/>
</dbReference>
<evidence type="ECO:0000313" key="3">
    <source>
        <dbReference type="EMBL" id="CAD5315584.1"/>
    </source>
</evidence>
<gene>
    <name evidence="4" type="ORF">AN1_LOCUS4617</name>
    <name evidence="3" type="ORF">AT9943_LOCUS3945</name>
    <name evidence="2" type="ORF">C24_LOCUS4506</name>
</gene>
<reference evidence="3 7" key="2">
    <citation type="submission" date="2020-09" db="EMBL/GenBank/DDBJ databases">
        <authorList>
            <person name="Ashkenazy H."/>
        </authorList>
    </citation>
    <scope>NUCLEOTIDE SEQUENCE [LARGE SCALE GENOMIC DNA]</scope>
    <source>
        <strain evidence="7">cv. Cdm-0</strain>
    </source>
</reference>
<evidence type="ECO:0000313" key="5">
    <source>
        <dbReference type="Proteomes" id="UP000426265"/>
    </source>
</evidence>
<dbReference type="ExpressionAtlas" id="A0A654EJZ7">
    <property type="expression patterns" value="baseline and differential"/>
</dbReference>
<evidence type="ECO:0000256" key="1">
    <source>
        <dbReference type="SAM" id="SignalP"/>
    </source>
</evidence>
<dbReference type="EMBL" id="CACRSJ010000104">
    <property type="protein sequence ID" value="VYS49138.1"/>
    <property type="molecule type" value="Genomic_DNA"/>
</dbReference>
<dbReference type="EMBL" id="LR881466">
    <property type="protein sequence ID" value="CAD5315584.1"/>
    <property type="molecule type" value="Genomic_DNA"/>
</dbReference>
<proteinExistence type="predicted"/>
<dbReference type="RefSeq" id="NP_001322992.1">
    <property type="nucleotide sequence ID" value="NM_001333683.1"/>
</dbReference>
<dbReference type="AlphaFoldDB" id="A0A654EJZ7"/>